<evidence type="ECO:0000256" key="1">
    <source>
        <dbReference type="SAM" id="MobiDB-lite"/>
    </source>
</evidence>
<reference evidence="2" key="1">
    <citation type="journal article" date="2019" name="Microbiol. Resour. Announc.">
        <title>Draft Genomic Sequences of Streptomyces misionensis and Streptomyces albidoflavus, bacteria applied for phytopathogen biocontrol.</title>
        <authorList>
            <person name="Pylro V."/>
            <person name="Dias A."/>
            <person name="Andreote F."/>
            <person name="Varani A."/>
            <person name="Andreote C."/>
            <person name="Bernardo E."/>
            <person name="Martins T."/>
        </authorList>
    </citation>
    <scope>NUCLEOTIDE SEQUENCE [LARGE SCALE GENOMIC DNA]</scope>
    <source>
        <strain evidence="2">66</strain>
    </source>
</reference>
<evidence type="ECO:0000313" key="2">
    <source>
        <dbReference type="EMBL" id="TWV36447.1"/>
    </source>
</evidence>
<dbReference type="AlphaFoldDB" id="A0A5C6J7H5"/>
<feature type="region of interest" description="Disordered" evidence="1">
    <location>
        <begin position="38"/>
        <end position="64"/>
    </location>
</feature>
<accession>A0A5C6J7H5</accession>
<keyword evidence="3" id="KW-1185">Reference proteome</keyword>
<evidence type="ECO:0000313" key="3">
    <source>
        <dbReference type="Proteomes" id="UP000320481"/>
    </source>
</evidence>
<gene>
    <name evidence="2" type="ORF">FRZ03_25680</name>
</gene>
<comment type="caution">
    <text evidence="2">The sequence shown here is derived from an EMBL/GenBank/DDBJ whole genome shotgun (WGS) entry which is preliminary data.</text>
</comment>
<organism evidence="2 3">
    <name type="scientific">Streptomyces misionensis</name>
    <dbReference type="NCBI Taxonomy" id="67331"/>
    <lineage>
        <taxon>Bacteria</taxon>
        <taxon>Bacillati</taxon>
        <taxon>Actinomycetota</taxon>
        <taxon>Actinomycetes</taxon>
        <taxon>Kitasatosporales</taxon>
        <taxon>Streptomycetaceae</taxon>
        <taxon>Streptomyces</taxon>
    </lineage>
</organism>
<proteinExistence type="predicted"/>
<feature type="non-terminal residue" evidence="2">
    <location>
        <position position="1"/>
    </location>
</feature>
<dbReference type="Proteomes" id="UP000320481">
    <property type="component" value="Unassembled WGS sequence"/>
</dbReference>
<dbReference type="EMBL" id="VOGW01000154">
    <property type="protein sequence ID" value="TWV36447.1"/>
    <property type="molecule type" value="Genomic_DNA"/>
</dbReference>
<feature type="compositionally biased region" description="Low complexity" evidence="1">
    <location>
        <begin position="38"/>
        <end position="50"/>
    </location>
</feature>
<name>A0A5C6J7H5_9ACTN</name>
<protein>
    <submittedName>
        <fullName evidence="2">Transcriptional regulator</fullName>
    </submittedName>
</protein>
<feature type="compositionally biased region" description="Pro residues" evidence="1">
    <location>
        <begin position="55"/>
        <end position="64"/>
    </location>
</feature>
<sequence>VLDRVNGTRTATDIARELGRQAFHTLVDVRRLAAAGHLGPAPAAPGAAPGRARDLPPPFAPPVTDPDIALLKRLRDALEAL</sequence>